<proteinExistence type="predicted"/>
<evidence type="ECO:0000256" key="1">
    <source>
        <dbReference type="SAM" id="MobiDB-lite"/>
    </source>
</evidence>
<feature type="region of interest" description="Disordered" evidence="1">
    <location>
        <begin position="27"/>
        <end position="54"/>
    </location>
</feature>
<organism evidence="2 3">
    <name type="scientific">Rhizophagus clarus</name>
    <dbReference type="NCBI Taxonomy" id="94130"/>
    <lineage>
        <taxon>Eukaryota</taxon>
        <taxon>Fungi</taxon>
        <taxon>Fungi incertae sedis</taxon>
        <taxon>Mucoromycota</taxon>
        <taxon>Glomeromycotina</taxon>
        <taxon>Glomeromycetes</taxon>
        <taxon>Glomerales</taxon>
        <taxon>Glomeraceae</taxon>
        <taxon>Rhizophagus</taxon>
    </lineage>
</organism>
<feature type="compositionally biased region" description="Polar residues" evidence="1">
    <location>
        <begin position="43"/>
        <end position="54"/>
    </location>
</feature>
<protein>
    <recommendedName>
        <fullName evidence="4">BAH domain-containing protein</fullName>
    </recommendedName>
</protein>
<dbReference type="AlphaFoldDB" id="A0A8H3QBI4"/>
<evidence type="ECO:0000313" key="2">
    <source>
        <dbReference type="EMBL" id="GES73668.1"/>
    </source>
</evidence>
<name>A0A8H3QBI4_9GLOM</name>
<reference evidence="2" key="1">
    <citation type="submission" date="2019-10" db="EMBL/GenBank/DDBJ databases">
        <title>Conservation and host-specific expression of non-tandemly repeated heterogenous ribosome RNA gene in arbuscular mycorrhizal fungi.</title>
        <authorList>
            <person name="Maeda T."/>
            <person name="Kobayashi Y."/>
            <person name="Nakagawa T."/>
            <person name="Ezawa T."/>
            <person name="Yamaguchi K."/>
            <person name="Bino T."/>
            <person name="Nishimoto Y."/>
            <person name="Shigenobu S."/>
            <person name="Kawaguchi M."/>
        </authorList>
    </citation>
    <scope>NUCLEOTIDE SEQUENCE</scope>
    <source>
        <strain evidence="2">HR1</strain>
    </source>
</reference>
<dbReference type="OrthoDB" id="2423652at2759"/>
<dbReference type="Proteomes" id="UP000615446">
    <property type="component" value="Unassembled WGS sequence"/>
</dbReference>
<gene>
    <name evidence="2" type="ORF">RCL2_000118900</name>
</gene>
<comment type="caution">
    <text evidence="2">The sequence shown here is derived from an EMBL/GenBank/DDBJ whole genome shotgun (WGS) entry which is preliminary data.</text>
</comment>
<sequence length="215" mass="24904">MPPRKRFIRKPIVTRVKKNNVETIDLDSQINPKKSRKSHQTKAKGSTTNSTSLYITNPTPTTSISKCAFRNMILNLENNGLLESIMRNVSYFIIESDGDYQDVKLRVGEAVETTLHTDWQPAFGVVKGIIKHTWNDGHDYVFIYLDWLGDLKKCDDLLQHTYNNSWDGIHPISIVSRSPNVPFVHNCKSRCLLQQHDFTNREYLRNDFFYTAIIK</sequence>
<feature type="compositionally biased region" description="Basic residues" evidence="1">
    <location>
        <begin position="33"/>
        <end position="42"/>
    </location>
</feature>
<evidence type="ECO:0000313" key="3">
    <source>
        <dbReference type="Proteomes" id="UP000615446"/>
    </source>
</evidence>
<dbReference type="EMBL" id="BLAL01000009">
    <property type="protein sequence ID" value="GES73668.1"/>
    <property type="molecule type" value="Genomic_DNA"/>
</dbReference>
<evidence type="ECO:0008006" key="4">
    <source>
        <dbReference type="Google" id="ProtNLM"/>
    </source>
</evidence>
<accession>A0A8H3QBI4</accession>